<dbReference type="OrthoDB" id="3684496at2"/>
<dbReference type="SUPFAM" id="SSF53697">
    <property type="entry name" value="SIS domain"/>
    <property type="match status" value="1"/>
</dbReference>
<evidence type="ECO:0000313" key="1">
    <source>
        <dbReference type="EMBL" id="KJY58191.1"/>
    </source>
</evidence>
<dbReference type="InterPro" id="IPR009057">
    <property type="entry name" value="Homeodomain-like_sf"/>
</dbReference>
<dbReference type="PANTHER" id="PTHR30514">
    <property type="entry name" value="GLUCOKINASE"/>
    <property type="match status" value="1"/>
</dbReference>
<dbReference type="Proteomes" id="UP000033531">
    <property type="component" value="Unassembled WGS sequence"/>
</dbReference>
<dbReference type="Gene3D" id="1.10.10.10">
    <property type="entry name" value="Winged helix-like DNA-binding domain superfamily/Winged helix DNA-binding domain"/>
    <property type="match status" value="1"/>
</dbReference>
<accession>A0A0F4LKU4</accession>
<gene>
    <name evidence="1" type="ORF">JF74_02270</name>
</gene>
<dbReference type="SUPFAM" id="SSF46689">
    <property type="entry name" value="Homeodomain-like"/>
    <property type="match status" value="1"/>
</dbReference>
<dbReference type="PANTHER" id="PTHR30514:SF21">
    <property type="entry name" value="RPIR-FAMILY TRANSCRIPTIONAL REGULATOR"/>
    <property type="match status" value="1"/>
</dbReference>
<dbReference type="InterPro" id="IPR047640">
    <property type="entry name" value="RpiR-like"/>
</dbReference>
<evidence type="ECO:0008006" key="3">
    <source>
        <dbReference type="Google" id="ProtNLM"/>
    </source>
</evidence>
<dbReference type="PATRIC" id="fig|1218507.3.peg.389"/>
<dbReference type="EMBL" id="JXLI01000005">
    <property type="protein sequence ID" value="KJY58191.1"/>
    <property type="molecule type" value="Genomic_DNA"/>
</dbReference>
<comment type="caution">
    <text evidence="1">The sequence shown here is derived from an EMBL/GenBank/DDBJ whole genome shotgun (WGS) entry which is preliminary data.</text>
</comment>
<evidence type="ECO:0000313" key="2">
    <source>
        <dbReference type="Proteomes" id="UP000033531"/>
    </source>
</evidence>
<name>A0A0F4LKU4_9LACO</name>
<protein>
    <recommendedName>
        <fullName evidence="3">MurR/RpiR family transcriptional regulator</fullName>
    </recommendedName>
</protein>
<proteinExistence type="predicted"/>
<dbReference type="STRING" id="1218507.JF74_02270"/>
<dbReference type="HOGENOM" id="CLU_055769_4_1_9"/>
<dbReference type="GO" id="GO:0003700">
    <property type="term" value="F:DNA-binding transcription factor activity"/>
    <property type="evidence" value="ECO:0007669"/>
    <property type="project" value="InterPro"/>
</dbReference>
<dbReference type="GO" id="GO:0003677">
    <property type="term" value="F:DNA binding"/>
    <property type="evidence" value="ECO:0007669"/>
    <property type="project" value="InterPro"/>
</dbReference>
<reference evidence="1 2" key="1">
    <citation type="submission" date="2015-01" db="EMBL/GenBank/DDBJ databases">
        <title>Comparative genomics of the lactic acid bacteria isolated from the honey bee gut.</title>
        <authorList>
            <person name="Ellegaard K.M."/>
            <person name="Tamarit D."/>
            <person name="Javelind E."/>
            <person name="Olofsson T."/>
            <person name="Andersson S.G."/>
            <person name="Vasquez A."/>
        </authorList>
    </citation>
    <scope>NUCLEOTIDE SEQUENCE [LARGE SCALE GENOMIC DNA]</scope>
    <source>
        <strain evidence="1 2">Hma8</strain>
    </source>
</reference>
<dbReference type="Gene3D" id="3.40.50.10490">
    <property type="entry name" value="Glucose-6-phosphate isomerase like protein, domain 1"/>
    <property type="match status" value="1"/>
</dbReference>
<dbReference type="GO" id="GO:1901135">
    <property type="term" value="P:carbohydrate derivative metabolic process"/>
    <property type="evidence" value="ECO:0007669"/>
    <property type="project" value="InterPro"/>
</dbReference>
<sequence length="237" mass="26743">MTKIFQIDRLFPNNHLRHQDIKVIESIVDSIINNESLDIRYIAKKNYLSTASVSRLVKRAGFANFKEFIFFLSSRYKTQPLKTFANLPFVHCNLSAELVADFFNKIKLEKRTYLFGEGFCKILVNYTYRKLLLKKIYGVDLDGVEISIVSDQSPHTLITFSQSGENKNGLIKIAGCKKDGGDIITITATPHSTYANIGDLAFVVESGSGVPDSENTSLNYFYGNTINLIENIVSQYL</sequence>
<dbReference type="InterPro" id="IPR036388">
    <property type="entry name" value="WH-like_DNA-bd_sf"/>
</dbReference>
<dbReference type="AlphaFoldDB" id="A0A0F4LKU4"/>
<dbReference type="GO" id="GO:0097367">
    <property type="term" value="F:carbohydrate derivative binding"/>
    <property type="evidence" value="ECO:0007669"/>
    <property type="project" value="InterPro"/>
</dbReference>
<dbReference type="InterPro" id="IPR046348">
    <property type="entry name" value="SIS_dom_sf"/>
</dbReference>
<dbReference type="RefSeq" id="WP_046324179.1">
    <property type="nucleotide sequence ID" value="NZ_JBHTMT010000011.1"/>
</dbReference>
<organism evidence="1 2">
    <name type="scientific">Lactobacillus melliventris</name>
    <dbReference type="NCBI Taxonomy" id="1218507"/>
    <lineage>
        <taxon>Bacteria</taxon>
        <taxon>Bacillati</taxon>
        <taxon>Bacillota</taxon>
        <taxon>Bacilli</taxon>
        <taxon>Lactobacillales</taxon>
        <taxon>Lactobacillaceae</taxon>
        <taxon>Lactobacillus</taxon>
    </lineage>
</organism>